<keyword evidence="12" id="KW-0046">Antibiotic resistance</keyword>
<dbReference type="PANTHER" id="PTHR30627:SF6">
    <property type="entry name" value="BETA-LACTAMASE YBXI-RELATED"/>
    <property type="match status" value="1"/>
</dbReference>
<evidence type="ECO:0000256" key="13">
    <source>
        <dbReference type="SAM" id="Phobius"/>
    </source>
</evidence>
<feature type="transmembrane region" description="Helical" evidence="13">
    <location>
        <begin position="35"/>
        <end position="52"/>
    </location>
</feature>
<feature type="transmembrane region" description="Helical" evidence="13">
    <location>
        <begin position="12"/>
        <end position="29"/>
    </location>
</feature>
<feature type="transmembrane region" description="Helical" evidence="13">
    <location>
        <begin position="324"/>
        <end position="345"/>
    </location>
</feature>
<evidence type="ECO:0000256" key="11">
    <source>
        <dbReference type="ARBA" id="ARBA00023136"/>
    </source>
</evidence>
<comment type="similarity">
    <text evidence="4">Belongs to the class-D beta-lactamase family.</text>
</comment>
<feature type="transmembrane region" description="Helical" evidence="13">
    <location>
        <begin position="366"/>
        <end position="387"/>
    </location>
</feature>
<evidence type="ECO:0000256" key="2">
    <source>
        <dbReference type="ARBA" id="ARBA00004141"/>
    </source>
</evidence>
<comment type="caution">
    <text evidence="16">The sequence shown here is derived from an EMBL/GenBank/DDBJ whole genome shotgun (WGS) entry which is preliminary data.</text>
</comment>
<dbReference type="Proteomes" id="UP001336020">
    <property type="component" value="Unassembled WGS sequence"/>
</dbReference>
<evidence type="ECO:0000256" key="9">
    <source>
        <dbReference type="ARBA" id="ARBA00022960"/>
    </source>
</evidence>
<dbReference type="EMBL" id="JAUTXY010000014">
    <property type="protein sequence ID" value="MEE2060666.1"/>
    <property type="molecule type" value="Genomic_DNA"/>
</dbReference>
<dbReference type="Gene3D" id="3.40.710.10">
    <property type="entry name" value="DD-peptidase/beta-lactamase superfamily"/>
    <property type="match status" value="1"/>
</dbReference>
<evidence type="ECO:0000256" key="12">
    <source>
        <dbReference type="ARBA" id="ARBA00023251"/>
    </source>
</evidence>
<comment type="subcellular location">
    <subcellularLocation>
        <location evidence="2">Membrane</location>
        <topology evidence="2">Multi-pass membrane protein</topology>
    </subcellularLocation>
</comment>
<dbReference type="RefSeq" id="WP_330135851.1">
    <property type="nucleotide sequence ID" value="NZ_JAUTXY010000014.1"/>
</dbReference>
<feature type="domain" description="Penicillin-binding protein dimerisation" evidence="15">
    <location>
        <begin position="411"/>
        <end position="574"/>
    </location>
</feature>
<feature type="transmembrane region" description="Helical" evidence="13">
    <location>
        <begin position="64"/>
        <end position="85"/>
    </location>
</feature>
<dbReference type="InterPro" id="IPR001460">
    <property type="entry name" value="PCN-bd_Tpept"/>
</dbReference>
<keyword evidence="10 13" id="KW-1133">Transmembrane helix</keyword>
<feature type="transmembrane region" description="Helical" evidence="13">
    <location>
        <begin position="290"/>
        <end position="312"/>
    </location>
</feature>
<evidence type="ECO:0000256" key="4">
    <source>
        <dbReference type="ARBA" id="ARBA00007898"/>
    </source>
</evidence>
<evidence type="ECO:0000259" key="14">
    <source>
        <dbReference type="Pfam" id="PF00905"/>
    </source>
</evidence>
<evidence type="ECO:0000259" key="15">
    <source>
        <dbReference type="Pfam" id="PF03717"/>
    </source>
</evidence>
<dbReference type="Pfam" id="PF01098">
    <property type="entry name" value="FTSW_RODA_SPOVE"/>
    <property type="match status" value="1"/>
</dbReference>
<name>A0ABU7LGI2_9NOCA</name>
<keyword evidence="9" id="KW-0133">Cell shape</keyword>
<keyword evidence="11 13" id="KW-0472">Membrane</keyword>
<dbReference type="SUPFAM" id="SSF56519">
    <property type="entry name" value="Penicillin binding protein dimerisation domain"/>
    <property type="match status" value="1"/>
</dbReference>
<dbReference type="InterPro" id="IPR001182">
    <property type="entry name" value="FtsW/RodA"/>
</dbReference>
<keyword evidence="6 13" id="KW-0812">Transmembrane</keyword>
<accession>A0ABU7LGI2</accession>
<evidence type="ECO:0000313" key="17">
    <source>
        <dbReference type="Proteomes" id="UP001336020"/>
    </source>
</evidence>
<keyword evidence="17" id="KW-1185">Reference proteome</keyword>
<dbReference type="Gene3D" id="3.90.1310.10">
    <property type="entry name" value="Penicillin-binding protein 2a (Domain 2)"/>
    <property type="match status" value="1"/>
</dbReference>
<comment type="similarity">
    <text evidence="3">Belongs to the transpeptidase family.</text>
</comment>
<evidence type="ECO:0000313" key="16">
    <source>
        <dbReference type="EMBL" id="MEE2060666.1"/>
    </source>
</evidence>
<keyword evidence="7" id="KW-0732">Signal</keyword>
<feature type="transmembrane region" description="Helical" evidence="13">
    <location>
        <begin position="131"/>
        <end position="164"/>
    </location>
</feature>
<reference evidence="16 17" key="1">
    <citation type="submission" date="2023-07" db="EMBL/GenBank/DDBJ databases">
        <authorList>
            <person name="Girao M."/>
            <person name="Carvalho M.F."/>
        </authorList>
    </citation>
    <scope>NUCLEOTIDE SEQUENCE [LARGE SCALE GENOMIC DNA]</scope>
    <source>
        <strain evidence="16 17">YIM65754</strain>
    </source>
</reference>
<evidence type="ECO:0000256" key="10">
    <source>
        <dbReference type="ARBA" id="ARBA00022989"/>
    </source>
</evidence>
<dbReference type="InterPro" id="IPR050515">
    <property type="entry name" value="Beta-lactam/transpept"/>
</dbReference>
<evidence type="ECO:0000256" key="5">
    <source>
        <dbReference type="ARBA" id="ARBA00012865"/>
    </source>
</evidence>
<evidence type="ECO:0000256" key="6">
    <source>
        <dbReference type="ARBA" id="ARBA00022692"/>
    </source>
</evidence>
<dbReference type="SUPFAM" id="SSF56601">
    <property type="entry name" value="beta-lactamase/transpeptidase-like"/>
    <property type="match status" value="1"/>
</dbReference>
<dbReference type="Pfam" id="PF03717">
    <property type="entry name" value="PBP_dimer"/>
    <property type="match status" value="1"/>
</dbReference>
<feature type="transmembrane region" description="Helical" evidence="13">
    <location>
        <begin position="249"/>
        <end position="278"/>
    </location>
</feature>
<dbReference type="Pfam" id="PF00905">
    <property type="entry name" value="Transpeptidase"/>
    <property type="match status" value="1"/>
</dbReference>
<protein>
    <recommendedName>
        <fullName evidence="5">beta-lactamase</fullName>
        <ecNumber evidence="5">3.5.2.6</ecNumber>
    </recommendedName>
</protein>
<proteinExistence type="inferred from homology"/>
<comment type="catalytic activity">
    <reaction evidence="1">
        <text>a beta-lactam + H2O = a substituted beta-amino acid</text>
        <dbReference type="Rhea" id="RHEA:20401"/>
        <dbReference type="ChEBI" id="CHEBI:15377"/>
        <dbReference type="ChEBI" id="CHEBI:35627"/>
        <dbReference type="ChEBI" id="CHEBI:140347"/>
        <dbReference type="EC" id="3.5.2.6"/>
    </reaction>
</comment>
<feature type="domain" description="Penicillin-binding protein transpeptidase" evidence="14">
    <location>
        <begin position="614"/>
        <end position="929"/>
    </location>
</feature>
<feature type="transmembrane region" description="Helical" evidence="13">
    <location>
        <begin position="105"/>
        <end position="124"/>
    </location>
</feature>
<sequence>MTADRRPSDPWLVTAAVALVALGMLNMIATGMSSLAVRHAVLAAVGLGAMWAASRTRIAALSRFGWASFAASVVLLAAVPLIGIATKGAQRWLNLGVFTLQPSEIAKLALVLVPASILAAGYTFGRFVQVLAVSAVPIVLVAVQPDLSTAVVLAATVLLMLILARVPWRTLGPLFALGLVSLPLAVLFLRPYQLERIHVFLSNDADPQGSGWAAWQADIAIGSAGWWGLGREPDYDLRSQYLPESEHDLAFASLVYGWGLAAGIAVVVAVVIIVWRCVLAARLARTREGALVAAGVGGLFGIHTAVSVAQSLSLLPHTGMPIPVFSYGGTASIIGFVSIGLVLAVRRDGVTRPLWVTEPHRRRLPRVVSVGALTLTASLVAMSVFAWQLQSDQGTELRATSDTQMLRCIRLPAERGHILDRAGVRVAANADEYTVAVVARMFDEGDPAVRDELAALLGITPEQLGEALRDGDGELQVTLGRVGPEQARAIVDAQLPWVLVYPTGRRHYPHGEVLASVLGYVGIADQQDMQAWPNLALGSRVGKAGLERQYDALLRGVDGRQCMYVDPSGRPVGTGERVDPIRGHDLWLHLDLGMQQAATDALTQAVRSSGGDLGAAVVMDARTGAVLALASVPGYDNNVYGPPVDPVALAAQTDGDGPGRMLNHAVQTAVPPGSTFKIVTASSNAAFHVLSPDAALAGGAAYTYGGHTFANWQPMGPNSLLGAIQWSDNVYFYQLADLIGPERIATTATELGVGSRSGIDLPSESEGFLGTPENVGSIGGTWYPGSTLLMGIGQGTVTATPLQVARWTSGIASGATVTPQLAAAYGPAGTVPVPTAEPRRLSFADELEPVRAGMRASASAGTAGQLASLPVPAAAKTGTAEDPSAPGKGLNAWFSAVVPADAPEVVVTALVRGGGFGSATSGPVVKGLLEHYLAQIRAPNP</sequence>
<dbReference type="PANTHER" id="PTHR30627">
    <property type="entry name" value="PEPTIDOGLYCAN D,D-TRANSPEPTIDASE"/>
    <property type="match status" value="1"/>
</dbReference>
<dbReference type="InterPro" id="IPR012338">
    <property type="entry name" value="Beta-lactam/transpept-like"/>
</dbReference>
<evidence type="ECO:0000256" key="8">
    <source>
        <dbReference type="ARBA" id="ARBA00022801"/>
    </source>
</evidence>
<gene>
    <name evidence="16" type="ORF">Q7514_24400</name>
</gene>
<evidence type="ECO:0000256" key="1">
    <source>
        <dbReference type="ARBA" id="ARBA00001526"/>
    </source>
</evidence>
<evidence type="ECO:0000256" key="7">
    <source>
        <dbReference type="ARBA" id="ARBA00022729"/>
    </source>
</evidence>
<dbReference type="InterPro" id="IPR005311">
    <property type="entry name" value="PBP_dimer"/>
</dbReference>
<dbReference type="InterPro" id="IPR036138">
    <property type="entry name" value="PBP_dimer_sf"/>
</dbReference>
<evidence type="ECO:0000256" key="3">
    <source>
        <dbReference type="ARBA" id="ARBA00007171"/>
    </source>
</evidence>
<feature type="transmembrane region" description="Helical" evidence="13">
    <location>
        <begin position="170"/>
        <end position="189"/>
    </location>
</feature>
<dbReference type="EC" id="3.5.2.6" evidence="5"/>
<keyword evidence="8" id="KW-0378">Hydrolase</keyword>
<organism evidence="16 17">
    <name type="scientific">Rhodococcus artemisiae</name>
    <dbReference type="NCBI Taxonomy" id="714159"/>
    <lineage>
        <taxon>Bacteria</taxon>
        <taxon>Bacillati</taxon>
        <taxon>Actinomycetota</taxon>
        <taxon>Actinomycetes</taxon>
        <taxon>Mycobacteriales</taxon>
        <taxon>Nocardiaceae</taxon>
        <taxon>Rhodococcus</taxon>
    </lineage>
</organism>